<evidence type="ECO:0000313" key="1">
    <source>
        <dbReference type="EMBL" id="KAJ9603408.1"/>
    </source>
</evidence>
<keyword evidence="2" id="KW-1185">Reference proteome</keyword>
<dbReference type="AlphaFoldDB" id="A0AA39CCM9"/>
<gene>
    <name evidence="1" type="ORF">H2200_012186</name>
</gene>
<organism evidence="1 2">
    <name type="scientific">Cladophialophora chaetospira</name>
    <dbReference type="NCBI Taxonomy" id="386627"/>
    <lineage>
        <taxon>Eukaryota</taxon>
        <taxon>Fungi</taxon>
        <taxon>Dikarya</taxon>
        <taxon>Ascomycota</taxon>
        <taxon>Pezizomycotina</taxon>
        <taxon>Eurotiomycetes</taxon>
        <taxon>Chaetothyriomycetidae</taxon>
        <taxon>Chaetothyriales</taxon>
        <taxon>Herpotrichiellaceae</taxon>
        <taxon>Cladophialophora</taxon>
    </lineage>
</organism>
<accession>A0AA39CCM9</accession>
<protein>
    <recommendedName>
        <fullName evidence="3">F-box domain-containing protein</fullName>
    </recommendedName>
</protein>
<evidence type="ECO:0000313" key="2">
    <source>
        <dbReference type="Proteomes" id="UP001172673"/>
    </source>
</evidence>
<dbReference type="EMBL" id="JAPDRK010000022">
    <property type="protein sequence ID" value="KAJ9603408.1"/>
    <property type="molecule type" value="Genomic_DNA"/>
</dbReference>
<proteinExistence type="predicted"/>
<name>A0AA39CCM9_9EURO</name>
<dbReference type="Gene3D" id="3.80.10.10">
    <property type="entry name" value="Ribonuclease Inhibitor"/>
    <property type="match status" value="1"/>
</dbReference>
<evidence type="ECO:0008006" key="3">
    <source>
        <dbReference type="Google" id="ProtNLM"/>
    </source>
</evidence>
<sequence length="502" mass="56707">MSSHSDSTPASSRLMSLPLEIFGRILHALDAPNPLFVPIYGRENETLCNYGNLDTQHVKYYGPDRTAEQELASHAVLNWSSTCSYYRRLLAPHLLHDLVLRTRPKSVDSVAALANTSHWSQVKALTVCTTFLLEKERDDGFESPFEDLDLEHIERVLSNLPPNLESLTVDLPWDWYNDLDGEDHEPFEIPEEGDFAHVFYTIFHSLGQNEISKKGRFTFNVLNIPGAHFLGPDGRDATTEDGFHNFLSHVTTFKLTLPYVDNGAGWQMSVYRSDSDNFTAALGSQFIDKLADVTSLTLEANYSCPIGSNRDWHAIAFPMPTEDARFPKLKTLTFDHFWVDTDLLGFIGTHSPNIEHLTLLNCAADQAASSPGVESGESWAYFFNILPKNAKSLKSLTLKQTQSEDSLIDSYSEDNQMQQSPQVKEAFTQVLNPIAQRDEGDEEVWRRRKRMLPYMVLDDKYGFLNMDDEGTAARFLEGADHEALLKLWKALEDRGGEGVIFL</sequence>
<dbReference type="Proteomes" id="UP001172673">
    <property type="component" value="Unassembled WGS sequence"/>
</dbReference>
<reference evidence="1" key="1">
    <citation type="submission" date="2022-10" db="EMBL/GenBank/DDBJ databases">
        <title>Culturing micro-colonial fungi from biological soil crusts in the Mojave desert and describing Neophaeococcomyces mojavensis, and introducing the new genera and species Taxawa tesnikishii.</title>
        <authorList>
            <person name="Kurbessoian T."/>
            <person name="Stajich J.E."/>
        </authorList>
    </citation>
    <scope>NUCLEOTIDE SEQUENCE</scope>
    <source>
        <strain evidence="1">TK_41</strain>
    </source>
</reference>
<dbReference type="InterPro" id="IPR032675">
    <property type="entry name" value="LRR_dom_sf"/>
</dbReference>
<comment type="caution">
    <text evidence="1">The sequence shown here is derived from an EMBL/GenBank/DDBJ whole genome shotgun (WGS) entry which is preliminary data.</text>
</comment>